<dbReference type="SUPFAM" id="SSF47699">
    <property type="entry name" value="Bifunctional inhibitor/lipid-transfer protein/seed storage 2S albumin"/>
    <property type="match status" value="1"/>
</dbReference>
<dbReference type="PANTHER" id="PTHR33286">
    <property type="entry name" value="BIFUNCTIONAL INHIBITOR/LIPID-TRANSFER PROTEIN/SEED STORAGE 2S ALBUMIN SUPERFAMILY PROTEIN"/>
    <property type="match status" value="1"/>
</dbReference>
<dbReference type="eggNOG" id="ENOG502S2SJ">
    <property type="taxonomic scope" value="Eukaryota"/>
</dbReference>
<dbReference type="PANTHER" id="PTHR33286:SF1">
    <property type="entry name" value="OS01G0800600 PROTEIN"/>
    <property type="match status" value="1"/>
</dbReference>
<organism evidence="4">
    <name type="scientific">Selaginella moellendorffii</name>
    <name type="common">Spikemoss</name>
    <dbReference type="NCBI Taxonomy" id="88036"/>
    <lineage>
        <taxon>Eukaryota</taxon>
        <taxon>Viridiplantae</taxon>
        <taxon>Streptophyta</taxon>
        <taxon>Embryophyta</taxon>
        <taxon>Tracheophyta</taxon>
        <taxon>Lycopodiopsida</taxon>
        <taxon>Selaginellales</taxon>
        <taxon>Selaginellaceae</taxon>
        <taxon>Selaginella</taxon>
    </lineage>
</organism>
<feature type="domain" description="Bifunctional inhibitor/plant lipid transfer protein/seed storage helical" evidence="2">
    <location>
        <begin position="27"/>
        <end position="112"/>
    </location>
</feature>
<dbReference type="EMBL" id="GL377582">
    <property type="protein sequence ID" value="EFJ27465.1"/>
    <property type="molecule type" value="Genomic_DNA"/>
</dbReference>
<proteinExistence type="predicted"/>
<keyword evidence="4" id="KW-1185">Reference proteome</keyword>
<sequence length="203" mass="22406">METIKPRATLVLCSGVFLLLISLFLIQVAADDDATLDCDSQVNGLAGNCMTAVLIGTKPSSKCCKFVRSAQLDCLCSKITKDVTKMITEHLLNTALKIAKQCNWELPHNYQCGTLHNPFQSTLQVTKESGELIHVYPATKDVWASALVPGSDRETKHFLACLLEIMDGRAECLQLIRSRKTVPALRDVHSRMMALVDPDDVFV</sequence>
<dbReference type="Gramene" id="EFJ27465">
    <property type="protein sequence ID" value="EFJ27465"/>
    <property type="gene ID" value="SELMODRAFT_412273"/>
</dbReference>
<feature type="chain" id="PRO_5003121886" description="Bifunctional inhibitor/plant lipid transfer protein/seed storage helical domain-containing protein" evidence="1">
    <location>
        <begin position="31"/>
        <end position="203"/>
    </location>
</feature>
<evidence type="ECO:0000313" key="4">
    <source>
        <dbReference type="Proteomes" id="UP000001514"/>
    </source>
</evidence>
<evidence type="ECO:0000259" key="2">
    <source>
        <dbReference type="Pfam" id="PF14368"/>
    </source>
</evidence>
<dbReference type="Pfam" id="PF14368">
    <property type="entry name" value="LTP_2"/>
    <property type="match status" value="1"/>
</dbReference>
<evidence type="ECO:0000256" key="1">
    <source>
        <dbReference type="SAM" id="SignalP"/>
    </source>
</evidence>
<dbReference type="Proteomes" id="UP000001514">
    <property type="component" value="Unassembled WGS sequence"/>
</dbReference>
<dbReference type="InParanoid" id="D8RKM0"/>
<evidence type="ECO:0000313" key="3">
    <source>
        <dbReference type="EMBL" id="EFJ27465.1"/>
    </source>
</evidence>
<dbReference type="InterPro" id="IPR016140">
    <property type="entry name" value="Bifunc_inhib/LTP/seed_store"/>
</dbReference>
<dbReference type="InterPro" id="IPR036312">
    <property type="entry name" value="Bifun_inhib/LTP/seed_sf"/>
</dbReference>
<feature type="signal peptide" evidence="1">
    <location>
        <begin position="1"/>
        <end position="30"/>
    </location>
</feature>
<protein>
    <recommendedName>
        <fullName evidence="2">Bifunctional inhibitor/plant lipid transfer protein/seed storage helical domain-containing protein</fullName>
    </recommendedName>
</protein>
<dbReference type="KEGG" id="smo:SELMODRAFT_412273"/>
<dbReference type="AlphaFoldDB" id="D8RKM0"/>
<gene>
    <name evidence="3" type="ORF">SELMODRAFT_412273</name>
</gene>
<reference evidence="3 4" key="1">
    <citation type="journal article" date="2011" name="Science">
        <title>The Selaginella genome identifies genetic changes associated with the evolution of vascular plants.</title>
        <authorList>
            <person name="Banks J.A."/>
            <person name="Nishiyama T."/>
            <person name="Hasebe M."/>
            <person name="Bowman J.L."/>
            <person name="Gribskov M."/>
            <person name="dePamphilis C."/>
            <person name="Albert V.A."/>
            <person name="Aono N."/>
            <person name="Aoyama T."/>
            <person name="Ambrose B.A."/>
            <person name="Ashton N.W."/>
            <person name="Axtell M.J."/>
            <person name="Barker E."/>
            <person name="Barker M.S."/>
            <person name="Bennetzen J.L."/>
            <person name="Bonawitz N.D."/>
            <person name="Chapple C."/>
            <person name="Cheng C."/>
            <person name="Correa L.G."/>
            <person name="Dacre M."/>
            <person name="DeBarry J."/>
            <person name="Dreyer I."/>
            <person name="Elias M."/>
            <person name="Engstrom E.M."/>
            <person name="Estelle M."/>
            <person name="Feng L."/>
            <person name="Finet C."/>
            <person name="Floyd S.K."/>
            <person name="Frommer W.B."/>
            <person name="Fujita T."/>
            <person name="Gramzow L."/>
            <person name="Gutensohn M."/>
            <person name="Harholt J."/>
            <person name="Hattori M."/>
            <person name="Heyl A."/>
            <person name="Hirai T."/>
            <person name="Hiwatashi Y."/>
            <person name="Ishikawa M."/>
            <person name="Iwata M."/>
            <person name="Karol K.G."/>
            <person name="Koehler B."/>
            <person name="Kolukisaoglu U."/>
            <person name="Kubo M."/>
            <person name="Kurata T."/>
            <person name="Lalonde S."/>
            <person name="Li K."/>
            <person name="Li Y."/>
            <person name="Litt A."/>
            <person name="Lyons E."/>
            <person name="Manning G."/>
            <person name="Maruyama T."/>
            <person name="Michael T.P."/>
            <person name="Mikami K."/>
            <person name="Miyazaki S."/>
            <person name="Morinaga S."/>
            <person name="Murata T."/>
            <person name="Mueller-Roeber B."/>
            <person name="Nelson D.R."/>
            <person name="Obara M."/>
            <person name="Oguri Y."/>
            <person name="Olmstead R.G."/>
            <person name="Onodera N."/>
            <person name="Petersen B.L."/>
            <person name="Pils B."/>
            <person name="Prigge M."/>
            <person name="Rensing S.A."/>
            <person name="Riano-Pachon D.M."/>
            <person name="Roberts A.W."/>
            <person name="Sato Y."/>
            <person name="Scheller H.V."/>
            <person name="Schulz B."/>
            <person name="Schulz C."/>
            <person name="Shakirov E.V."/>
            <person name="Shibagaki N."/>
            <person name="Shinohara N."/>
            <person name="Shippen D.E."/>
            <person name="Soerensen I."/>
            <person name="Sotooka R."/>
            <person name="Sugimoto N."/>
            <person name="Sugita M."/>
            <person name="Sumikawa N."/>
            <person name="Tanurdzic M."/>
            <person name="Theissen G."/>
            <person name="Ulvskov P."/>
            <person name="Wakazuki S."/>
            <person name="Weng J.K."/>
            <person name="Willats W.W."/>
            <person name="Wipf D."/>
            <person name="Wolf P.G."/>
            <person name="Yang L."/>
            <person name="Zimmer A.D."/>
            <person name="Zhu Q."/>
            <person name="Mitros T."/>
            <person name="Hellsten U."/>
            <person name="Loque D."/>
            <person name="Otillar R."/>
            <person name="Salamov A."/>
            <person name="Schmutz J."/>
            <person name="Shapiro H."/>
            <person name="Lindquist E."/>
            <person name="Lucas S."/>
            <person name="Rokhsar D."/>
            <person name="Grigoriev I.V."/>
        </authorList>
    </citation>
    <scope>NUCLEOTIDE SEQUENCE [LARGE SCALE GENOMIC DNA]</scope>
</reference>
<dbReference type="HOGENOM" id="CLU_1350904_0_0_1"/>
<name>D8RKM0_SELML</name>
<dbReference type="Gene3D" id="1.10.110.10">
    <property type="entry name" value="Plant lipid-transfer and hydrophobic proteins"/>
    <property type="match status" value="1"/>
</dbReference>
<keyword evidence="1" id="KW-0732">Signal</keyword>
<accession>D8RKM0</accession>